<evidence type="ECO:0000256" key="1">
    <source>
        <dbReference type="SAM" id="MobiDB-lite"/>
    </source>
</evidence>
<dbReference type="HOGENOM" id="CLU_2276678_0_0_1"/>
<feature type="compositionally biased region" description="Basic and acidic residues" evidence="1">
    <location>
        <begin position="61"/>
        <end position="75"/>
    </location>
</feature>
<dbReference type="Proteomes" id="UP000002624">
    <property type="component" value="Unassembled WGS sequence"/>
</dbReference>
<dbReference type="EMBL" id="GG692419">
    <property type="protein sequence ID" value="EER44814.1"/>
    <property type="molecule type" value="Genomic_DNA"/>
</dbReference>
<accession>C6H572</accession>
<name>C6H572_AJECH</name>
<dbReference type="AlphaFoldDB" id="C6H572"/>
<gene>
    <name evidence="2" type="ORF">HCDG_00393</name>
</gene>
<feature type="region of interest" description="Disordered" evidence="1">
    <location>
        <begin position="44"/>
        <end position="76"/>
    </location>
</feature>
<organism evidence="2 3">
    <name type="scientific">Ajellomyces capsulatus (strain H143)</name>
    <name type="common">Darling's disease fungus</name>
    <name type="synonym">Histoplasma capsulatum</name>
    <dbReference type="NCBI Taxonomy" id="544712"/>
    <lineage>
        <taxon>Eukaryota</taxon>
        <taxon>Fungi</taxon>
        <taxon>Dikarya</taxon>
        <taxon>Ascomycota</taxon>
        <taxon>Pezizomycotina</taxon>
        <taxon>Eurotiomycetes</taxon>
        <taxon>Eurotiomycetidae</taxon>
        <taxon>Onygenales</taxon>
        <taxon>Ajellomycetaceae</taxon>
        <taxon>Histoplasma</taxon>
    </lineage>
</organism>
<evidence type="ECO:0000313" key="3">
    <source>
        <dbReference type="Proteomes" id="UP000002624"/>
    </source>
</evidence>
<proteinExistence type="predicted"/>
<reference evidence="3" key="1">
    <citation type="submission" date="2009-05" db="EMBL/GenBank/DDBJ databases">
        <title>The genome sequence of Ajellomyces capsulatus strain H143.</title>
        <authorList>
            <person name="Champion M."/>
            <person name="Cuomo C.A."/>
            <person name="Ma L.-J."/>
            <person name="Henn M.R."/>
            <person name="Sil A."/>
            <person name="Goldman B."/>
            <person name="Young S.K."/>
            <person name="Kodira C.D."/>
            <person name="Zeng Q."/>
            <person name="Koehrsen M."/>
            <person name="Alvarado L."/>
            <person name="Berlin A.M."/>
            <person name="Borenstein D."/>
            <person name="Chen Z."/>
            <person name="Engels R."/>
            <person name="Freedman E."/>
            <person name="Gellesch M."/>
            <person name="Goldberg J."/>
            <person name="Griggs A."/>
            <person name="Gujja S."/>
            <person name="Heiman D.I."/>
            <person name="Hepburn T.A."/>
            <person name="Howarth C."/>
            <person name="Jen D."/>
            <person name="Larson L."/>
            <person name="Lewis B."/>
            <person name="Mehta T."/>
            <person name="Park D."/>
            <person name="Pearson M."/>
            <person name="Roberts A."/>
            <person name="Saif S."/>
            <person name="Shea T.D."/>
            <person name="Shenoy N."/>
            <person name="Sisk P."/>
            <person name="Stolte C."/>
            <person name="Sykes S."/>
            <person name="Walk T."/>
            <person name="White J."/>
            <person name="Yandava C."/>
            <person name="Klein B."/>
            <person name="McEwen J.G."/>
            <person name="Puccia R."/>
            <person name="Goldman G.H."/>
            <person name="Felipe M.S."/>
            <person name="Nino-Vega G."/>
            <person name="San-Blas G."/>
            <person name="Taylor J.W."/>
            <person name="Mendoza L."/>
            <person name="Galagan J.E."/>
            <person name="Nusbaum C."/>
            <person name="Birren B.W."/>
        </authorList>
    </citation>
    <scope>NUCLEOTIDE SEQUENCE [LARGE SCALE GENOMIC DNA]</scope>
    <source>
        <strain evidence="3">H143</strain>
    </source>
</reference>
<evidence type="ECO:0000313" key="2">
    <source>
        <dbReference type="EMBL" id="EER44814.1"/>
    </source>
</evidence>
<sequence length="102" mass="11057">MYMVYMYICAGVATSSRTTHAHTTSNACIAGPPPLEIVVQVTLNPGQTKPNPSPAPSYITDQDKGGAGPEKEGRAPEQLFPHLQRLLHAARCTFQAKRCHPE</sequence>
<protein>
    <submittedName>
        <fullName evidence="2">Uncharacterized protein</fullName>
    </submittedName>
</protein>
<dbReference type="VEuPathDB" id="FungiDB:HCDG_00393"/>